<evidence type="ECO:0000313" key="6">
    <source>
        <dbReference type="EMBL" id="KAG6507051.1"/>
    </source>
</evidence>
<feature type="transmembrane region" description="Helical" evidence="4">
    <location>
        <begin position="13"/>
        <end position="40"/>
    </location>
</feature>
<dbReference type="EC" id="2.3.2.27" evidence="2"/>
<dbReference type="GO" id="GO:0061630">
    <property type="term" value="F:ubiquitin protein ligase activity"/>
    <property type="evidence" value="ECO:0007669"/>
    <property type="project" value="UniProtKB-EC"/>
</dbReference>
<evidence type="ECO:0000256" key="3">
    <source>
        <dbReference type="ARBA" id="ARBA00022786"/>
    </source>
</evidence>
<name>A0A8J5LBJ8_ZINOF</name>
<dbReference type="PROSITE" id="PS50011">
    <property type="entry name" value="PROTEIN_KINASE_DOM"/>
    <property type="match status" value="1"/>
</dbReference>
<comment type="catalytic activity">
    <reaction evidence="1">
        <text>S-ubiquitinyl-[E2 ubiquitin-conjugating enzyme]-L-cysteine + [acceptor protein]-L-lysine = [E2 ubiquitin-conjugating enzyme]-L-cysteine + N(6)-ubiquitinyl-[acceptor protein]-L-lysine.</text>
        <dbReference type="EC" id="2.3.2.27"/>
    </reaction>
</comment>
<keyword evidence="4" id="KW-1133">Transmembrane helix</keyword>
<keyword evidence="4" id="KW-0472">Membrane</keyword>
<keyword evidence="3" id="KW-0833">Ubl conjugation pathway</keyword>
<organism evidence="6 7">
    <name type="scientific">Zingiber officinale</name>
    <name type="common">Ginger</name>
    <name type="synonym">Amomum zingiber</name>
    <dbReference type="NCBI Taxonomy" id="94328"/>
    <lineage>
        <taxon>Eukaryota</taxon>
        <taxon>Viridiplantae</taxon>
        <taxon>Streptophyta</taxon>
        <taxon>Embryophyta</taxon>
        <taxon>Tracheophyta</taxon>
        <taxon>Spermatophyta</taxon>
        <taxon>Magnoliopsida</taxon>
        <taxon>Liliopsida</taxon>
        <taxon>Zingiberales</taxon>
        <taxon>Zingiberaceae</taxon>
        <taxon>Zingiber</taxon>
    </lineage>
</organism>
<reference evidence="6 7" key="1">
    <citation type="submission" date="2020-08" db="EMBL/GenBank/DDBJ databases">
        <title>Plant Genome Project.</title>
        <authorList>
            <person name="Zhang R.-G."/>
        </authorList>
    </citation>
    <scope>NUCLEOTIDE SEQUENCE [LARGE SCALE GENOMIC DNA]</scope>
    <source>
        <tissue evidence="6">Rhizome</tissue>
    </source>
</reference>
<evidence type="ECO:0000256" key="2">
    <source>
        <dbReference type="ARBA" id="ARBA00012483"/>
    </source>
</evidence>
<dbReference type="GO" id="GO:0005524">
    <property type="term" value="F:ATP binding"/>
    <property type="evidence" value="ECO:0007669"/>
    <property type="project" value="InterPro"/>
</dbReference>
<evidence type="ECO:0000256" key="1">
    <source>
        <dbReference type="ARBA" id="ARBA00000900"/>
    </source>
</evidence>
<feature type="domain" description="Protein kinase" evidence="5">
    <location>
        <begin position="99"/>
        <end position="400"/>
    </location>
</feature>
<dbReference type="Pfam" id="PF00069">
    <property type="entry name" value="Pkinase"/>
    <property type="match status" value="1"/>
</dbReference>
<gene>
    <name evidence="6" type="ORF">ZIOFF_032391</name>
</gene>
<dbReference type="SMART" id="SM00220">
    <property type="entry name" value="S_TKc"/>
    <property type="match status" value="1"/>
</dbReference>
<sequence>MRASPALVSGHHLFLYLFFPLLLATPALAFLFLSSPCFLSTAKKKGRRRHHLLPRTLLAGATPASGCPLLFFSFQTMPPLPLSISSLANRPCQAEREYFTDRRKIGEGVYGPVYKCHLDHTAVAVKVLRPDAAQGRSQFHQEIEVLSCIRHPHMVLLLGAYPEYGCIVYEYMANGSLEDRLFRRGNTPTVPWKYCFRIAAEIATPLLFLHHMKPEPLVHRDLKPANILLDRNYVCKIGDVALAYLVPPSVTDSVMQYRVTSTAGTFCYIDPEYQQTGMLGVQSDIYSLGVMLLQIIITKPPMGLTHHVSRTIEHGELESMLDPEVADWPVHEAQRYTEIALKCAELRQKDWPDMEKAILPELNRLRAPGDCNFVFYLIRTPTDGSPGCQVSHQVNHFIAP</sequence>
<dbReference type="Gene3D" id="1.10.510.10">
    <property type="entry name" value="Transferase(Phosphotransferase) domain 1"/>
    <property type="match status" value="1"/>
</dbReference>
<proteinExistence type="predicted"/>
<dbReference type="Proteomes" id="UP000734854">
    <property type="component" value="Unassembled WGS sequence"/>
</dbReference>
<dbReference type="PANTHER" id="PTHR45647:SF132">
    <property type="entry name" value="KINASE WITH ADENINE NUCLEOTIDE ALPHA HYDROLASES-LIKE DOMAIN-CONTAINING PROTEIN"/>
    <property type="match status" value="1"/>
</dbReference>
<comment type="caution">
    <text evidence="6">The sequence shown here is derived from an EMBL/GenBank/DDBJ whole genome shotgun (WGS) entry which is preliminary data.</text>
</comment>
<protein>
    <recommendedName>
        <fullName evidence="2">RING-type E3 ubiquitin transferase</fullName>
        <ecNumber evidence="2">2.3.2.27</ecNumber>
    </recommendedName>
</protein>
<keyword evidence="7" id="KW-1185">Reference proteome</keyword>
<dbReference type="InterPro" id="IPR011009">
    <property type="entry name" value="Kinase-like_dom_sf"/>
</dbReference>
<dbReference type="InterPro" id="IPR008271">
    <property type="entry name" value="Ser/Thr_kinase_AS"/>
</dbReference>
<evidence type="ECO:0000313" key="7">
    <source>
        <dbReference type="Proteomes" id="UP000734854"/>
    </source>
</evidence>
<dbReference type="PROSITE" id="PS00108">
    <property type="entry name" value="PROTEIN_KINASE_ST"/>
    <property type="match status" value="1"/>
</dbReference>
<dbReference type="PANTHER" id="PTHR45647">
    <property type="entry name" value="OS02G0152300 PROTEIN"/>
    <property type="match status" value="1"/>
</dbReference>
<accession>A0A8J5LBJ8</accession>
<feature type="transmembrane region" description="Helical" evidence="4">
    <location>
        <begin position="52"/>
        <end position="74"/>
    </location>
</feature>
<dbReference type="SUPFAM" id="SSF56112">
    <property type="entry name" value="Protein kinase-like (PK-like)"/>
    <property type="match status" value="1"/>
</dbReference>
<dbReference type="InterPro" id="IPR000719">
    <property type="entry name" value="Prot_kinase_dom"/>
</dbReference>
<evidence type="ECO:0000259" key="5">
    <source>
        <dbReference type="PROSITE" id="PS50011"/>
    </source>
</evidence>
<dbReference type="AlphaFoldDB" id="A0A8J5LBJ8"/>
<dbReference type="EMBL" id="JACMSC010000009">
    <property type="protein sequence ID" value="KAG6507051.1"/>
    <property type="molecule type" value="Genomic_DNA"/>
</dbReference>
<dbReference type="InterPro" id="IPR051348">
    <property type="entry name" value="U-box_ubiquitin_ligases"/>
</dbReference>
<dbReference type="Gene3D" id="3.30.200.20">
    <property type="entry name" value="Phosphorylase Kinase, domain 1"/>
    <property type="match status" value="1"/>
</dbReference>
<dbReference type="GO" id="GO:0004672">
    <property type="term" value="F:protein kinase activity"/>
    <property type="evidence" value="ECO:0007669"/>
    <property type="project" value="InterPro"/>
</dbReference>
<evidence type="ECO:0000256" key="4">
    <source>
        <dbReference type="SAM" id="Phobius"/>
    </source>
</evidence>
<keyword evidence="4" id="KW-0812">Transmembrane</keyword>